<reference evidence="1" key="1">
    <citation type="submission" date="2021-07" db="EMBL/GenBank/DDBJ databases">
        <authorList>
            <person name="Durling M."/>
        </authorList>
    </citation>
    <scope>NUCLEOTIDE SEQUENCE</scope>
</reference>
<protein>
    <submittedName>
        <fullName evidence="1">Uncharacterized protein</fullName>
    </submittedName>
</protein>
<accession>A0A9N9LFJ4</accession>
<evidence type="ECO:0000313" key="1">
    <source>
        <dbReference type="EMBL" id="CAG8971697.1"/>
    </source>
</evidence>
<evidence type="ECO:0000313" key="2">
    <source>
        <dbReference type="Proteomes" id="UP000701801"/>
    </source>
</evidence>
<name>A0A9N9LFJ4_9HELO</name>
<dbReference type="PANTHER" id="PTHR40619">
    <property type="entry name" value="FUNGAL STAND N-TERMINAL GOODBYE DOMAIN-CONTAINING PROTEIN"/>
    <property type="match status" value="1"/>
</dbReference>
<dbReference type="PANTHER" id="PTHR40619:SF3">
    <property type="entry name" value="FUNGAL STAND N-TERMINAL GOODBYE DOMAIN-CONTAINING PROTEIN"/>
    <property type="match status" value="1"/>
</dbReference>
<gene>
    <name evidence="1" type="ORF">HYALB_00003165</name>
</gene>
<sequence length="494" mass="56040">MGLAVVLKTQQRDETKFSKLLLNFGMLLLEQTPEEQVFVVIQRSENCPEKIIDQKQGRNCISKFKSKKTLPDTDAILQKVADHTKAFERAVGWARDQIIEETGNTAQYTAFRTTLTHMDVKAIKKDTGLLVTGIQRYGTKLESVGDEVGEVRIGVEQLTTEMKRKEQKSENHGTILNQILQAKSIAVQEREKALEANSLDNRNLLFQFLLESKRMSALMESLEDQLQRTTSHMWGIKISPERFCQILGEPNSSLDEPPDLETNLQHANKDLAWVLVQRERFKATDQSQAQSLVRHSRFLEWMKARESDLIFVDANISATGMEKISAVSLFSATFVTSLLEIQPEDVLFIKLVELDIIDLDFVNDREYFESLEEHDLSSLCETLTSLISQFPPETTIFCIVDSLSCFDKDKTFEDLQVAITWLQNIVEDGSMAPIFKVLLMTPLHSSRRLRMLSAFKNDPSRHVSLSSLNLIPNAISNRSLETCLLQSTPSAPPI</sequence>
<comment type="caution">
    <text evidence="1">The sequence shown here is derived from an EMBL/GenBank/DDBJ whole genome shotgun (WGS) entry which is preliminary data.</text>
</comment>
<organism evidence="1 2">
    <name type="scientific">Hymenoscyphus albidus</name>
    <dbReference type="NCBI Taxonomy" id="595503"/>
    <lineage>
        <taxon>Eukaryota</taxon>
        <taxon>Fungi</taxon>
        <taxon>Dikarya</taxon>
        <taxon>Ascomycota</taxon>
        <taxon>Pezizomycotina</taxon>
        <taxon>Leotiomycetes</taxon>
        <taxon>Helotiales</taxon>
        <taxon>Helotiaceae</taxon>
        <taxon>Hymenoscyphus</taxon>
    </lineage>
</organism>
<dbReference type="EMBL" id="CAJVRM010000026">
    <property type="protein sequence ID" value="CAG8971697.1"/>
    <property type="molecule type" value="Genomic_DNA"/>
</dbReference>
<keyword evidence="2" id="KW-1185">Reference proteome</keyword>
<dbReference type="Proteomes" id="UP000701801">
    <property type="component" value="Unassembled WGS sequence"/>
</dbReference>
<dbReference type="OrthoDB" id="3560821at2759"/>
<proteinExistence type="predicted"/>
<dbReference type="AlphaFoldDB" id="A0A9N9LFJ4"/>